<evidence type="ECO:0000256" key="4">
    <source>
        <dbReference type="ARBA" id="ARBA00022827"/>
    </source>
</evidence>
<gene>
    <name evidence="13" type="ORF">BDZ90DRAFT_221773</name>
</gene>
<evidence type="ECO:0000256" key="6">
    <source>
        <dbReference type="ARBA" id="ARBA00023002"/>
    </source>
</evidence>
<evidence type="ECO:0000256" key="3">
    <source>
        <dbReference type="ARBA" id="ARBA00022630"/>
    </source>
</evidence>
<dbReference type="Proteomes" id="UP000245884">
    <property type="component" value="Unassembled WGS sequence"/>
</dbReference>
<dbReference type="RefSeq" id="XP_025361195.1">
    <property type="nucleotide sequence ID" value="XM_025504493.1"/>
</dbReference>
<keyword evidence="5" id="KW-0809">Transit peptide</keyword>
<evidence type="ECO:0000256" key="7">
    <source>
        <dbReference type="ARBA" id="ARBA00023027"/>
    </source>
</evidence>
<dbReference type="InterPro" id="IPR054585">
    <property type="entry name" value="NDH2-like_C"/>
</dbReference>
<dbReference type="InterPro" id="IPR045024">
    <property type="entry name" value="NDH-2"/>
</dbReference>
<comment type="similarity">
    <text evidence="1">Belongs to the NADH dehydrogenase family.</text>
</comment>
<evidence type="ECO:0000256" key="2">
    <source>
        <dbReference type="ARBA" id="ARBA00012637"/>
    </source>
</evidence>
<dbReference type="InterPro" id="IPR036188">
    <property type="entry name" value="FAD/NAD-bd_sf"/>
</dbReference>
<reference evidence="13 14" key="1">
    <citation type="journal article" date="2018" name="Mol. Biol. Evol.">
        <title>Broad Genomic Sampling Reveals a Smut Pathogenic Ancestry of the Fungal Clade Ustilaginomycotina.</title>
        <authorList>
            <person name="Kijpornyongpan T."/>
            <person name="Mondo S.J."/>
            <person name="Barry K."/>
            <person name="Sandor L."/>
            <person name="Lee J."/>
            <person name="Lipzen A."/>
            <person name="Pangilinan J."/>
            <person name="LaButti K."/>
            <person name="Hainaut M."/>
            <person name="Henrissat B."/>
            <person name="Grigoriev I.V."/>
            <person name="Spatafora J.W."/>
            <person name="Aime M.C."/>
        </authorList>
    </citation>
    <scope>NUCLEOTIDE SEQUENCE [LARGE SCALE GENOMIC DNA]</scope>
    <source>
        <strain evidence="13 14">MCA 5214</strain>
    </source>
</reference>
<dbReference type="EMBL" id="KZ819671">
    <property type="protein sequence ID" value="PWN26583.1"/>
    <property type="molecule type" value="Genomic_DNA"/>
</dbReference>
<feature type="region of interest" description="Disordered" evidence="10">
    <location>
        <begin position="58"/>
        <end position="80"/>
    </location>
</feature>
<comment type="catalytic activity">
    <reaction evidence="8">
        <text>a quinone + NADH + H(+) = a quinol + NAD(+)</text>
        <dbReference type="Rhea" id="RHEA:46160"/>
        <dbReference type="ChEBI" id="CHEBI:15378"/>
        <dbReference type="ChEBI" id="CHEBI:24646"/>
        <dbReference type="ChEBI" id="CHEBI:57540"/>
        <dbReference type="ChEBI" id="CHEBI:57945"/>
        <dbReference type="ChEBI" id="CHEBI:132124"/>
        <dbReference type="EC" id="1.6.5.9"/>
    </reaction>
</comment>
<keyword evidence="3" id="KW-0285">Flavoprotein</keyword>
<dbReference type="PANTHER" id="PTHR43706">
    <property type="entry name" value="NADH DEHYDROGENASE"/>
    <property type="match status" value="1"/>
</dbReference>
<dbReference type="PANTHER" id="PTHR43706:SF47">
    <property type="entry name" value="EXTERNAL NADH-UBIQUINONE OXIDOREDUCTASE 1, MITOCHONDRIAL-RELATED"/>
    <property type="match status" value="1"/>
</dbReference>
<accession>A0A316URT3</accession>
<dbReference type="AlphaFoldDB" id="A0A316URT3"/>
<evidence type="ECO:0000256" key="5">
    <source>
        <dbReference type="ARBA" id="ARBA00022946"/>
    </source>
</evidence>
<proteinExistence type="inferred from homology"/>
<dbReference type="STRING" id="1569628.A0A316URT3"/>
<dbReference type="Pfam" id="PF07992">
    <property type="entry name" value="Pyr_redox_2"/>
    <property type="match status" value="1"/>
</dbReference>
<organism evidence="13 14">
    <name type="scientific">Jaminaea rosea</name>
    <dbReference type="NCBI Taxonomy" id="1569628"/>
    <lineage>
        <taxon>Eukaryota</taxon>
        <taxon>Fungi</taxon>
        <taxon>Dikarya</taxon>
        <taxon>Basidiomycota</taxon>
        <taxon>Ustilaginomycotina</taxon>
        <taxon>Exobasidiomycetes</taxon>
        <taxon>Microstromatales</taxon>
        <taxon>Microstromatales incertae sedis</taxon>
        <taxon>Jaminaea</taxon>
    </lineage>
</organism>
<comment type="catalytic activity">
    <reaction evidence="9">
        <text>a ubiquinone + NADH + H(+) = a ubiquinol + NAD(+)</text>
        <dbReference type="Rhea" id="RHEA:23152"/>
        <dbReference type="Rhea" id="RHEA-COMP:9565"/>
        <dbReference type="Rhea" id="RHEA-COMP:9566"/>
        <dbReference type="ChEBI" id="CHEBI:15378"/>
        <dbReference type="ChEBI" id="CHEBI:16389"/>
        <dbReference type="ChEBI" id="CHEBI:17976"/>
        <dbReference type="ChEBI" id="CHEBI:57540"/>
        <dbReference type="ChEBI" id="CHEBI:57945"/>
    </reaction>
</comment>
<dbReference type="GO" id="GO:0005739">
    <property type="term" value="C:mitochondrion"/>
    <property type="evidence" value="ECO:0007669"/>
    <property type="project" value="UniProtKB-ARBA"/>
</dbReference>
<dbReference type="GO" id="GO:0050136">
    <property type="term" value="F:NADH dehydrogenase (quinone) (non-electrogenic) activity"/>
    <property type="evidence" value="ECO:0007669"/>
    <property type="project" value="UniProtKB-EC"/>
</dbReference>
<sequence length="575" mass="62741">MAAARSTASSTALVRRSLIAAPAVGSASQSRTLFFSSRWRAAPTVSSGAVAGAQGVASVNPSSSSSSSSSGGSNGGGRPRRGFFTRVKRGIYATTALSLGAFGYYAYEANNPPDQLPQDPKLKTIVVLGSGWAATSMLQNIDTRNYNVIVISPADYFLFTPLLPSVTVGTINGRSIAQPTRQTVRFGAREVQCLEAEATHVDVKAKTVTFEDKSEIHGSLGTVTIPFDYLVYSVGTAPQTFGIDGVRKHGCFLKELRDAEKIRNRLMDCVESACITGQPQSEVDRLLHTVVVGGGPTGVEFAAELRDFVVEDLSKWYPEIANRVKVTLVEGLPSILPMFSKKLVEYTEHEFSQQEISVLTKHMLKDVDETHVTVQKPDGTMDKMPYGLFVMAAGNGQREITRDLMAQLPESQKNRRGLEVDDHMRLKGMEETIFALGDCTATPYAATAQSASQQGKWLGKRFNQMARIDDLNEAVALAQKEGRWDEVPTYQKMLKKAEKLKPFHYSHAGALAYIGGDKAIADLPFMNGEVSIGGVATFVAWRGVYFSKLFSLRNRVQVGADWLHVKVFGRCVTRE</sequence>
<dbReference type="Pfam" id="PF22366">
    <property type="entry name" value="NDH2_C"/>
    <property type="match status" value="1"/>
</dbReference>
<evidence type="ECO:0000256" key="10">
    <source>
        <dbReference type="SAM" id="MobiDB-lite"/>
    </source>
</evidence>
<keyword evidence="4" id="KW-0274">FAD</keyword>
<feature type="domain" description="FAD/NAD(P)-binding" evidence="11">
    <location>
        <begin position="124"/>
        <end position="455"/>
    </location>
</feature>
<dbReference type="OrthoDB" id="3244603at2759"/>
<feature type="domain" description="External alternative NADH-ubiquinone oxidoreductase-like C-terminal" evidence="12">
    <location>
        <begin position="507"/>
        <end position="570"/>
    </location>
</feature>
<keyword evidence="6" id="KW-0560">Oxidoreductase</keyword>
<feature type="compositionally biased region" description="Low complexity" evidence="10">
    <location>
        <begin position="58"/>
        <end position="71"/>
    </location>
</feature>
<evidence type="ECO:0000256" key="1">
    <source>
        <dbReference type="ARBA" id="ARBA00005272"/>
    </source>
</evidence>
<evidence type="ECO:0000313" key="14">
    <source>
        <dbReference type="Proteomes" id="UP000245884"/>
    </source>
</evidence>
<dbReference type="GeneID" id="37026316"/>
<dbReference type="SUPFAM" id="SSF51905">
    <property type="entry name" value="FAD/NAD(P)-binding domain"/>
    <property type="match status" value="2"/>
</dbReference>
<name>A0A316URT3_9BASI</name>
<dbReference type="EC" id="1.6.5.9" evidence="2"/>
<evidence type="ECO:0000256" key="9">
    <source>
        <dbReference type="ARBA" id="ARBA00049010"/>
    </source>
</evidence>
<dbReference type="Gene3D" id="3.50.50.100">
    <property type="match status" value="1"/>
</dbReference>
<dbReference type="InterPro" id="IPR023753">
    <property type="entry name" value="FAD/NAD-binding_dom"/>
</dbReference>
<evidence type="ECO:0000256" key="8">
    <source>
        <dbReference type="ARBA" id="ARBA00047599"/>
    </source>
</evidence>
<protein>
    <recommendedName>
        <fullName evidence="2">NADH:ubiquinone reductase (non-electrogenic)</fullName>
        <ecNumber evidence="2">1.6.5.9</ecNumber>
    </recommendedName>
</protein>
<evidence type="ECO:0000313" key="13">
    <source>
        <dbReference type="EMBL" id="PWN26583.1"/>
    </source>
</evidence>
<evidence type="ECO:0000259" key="12">
    <source>
        <dbReference type="Pfam" id="PF22366"/>
    </source>
</evidence>
<keyword evidence="14" id="KW-1185">Reference proteome</keyword>
<keyword evidence="7" id="KW-0520">NAD</keyword>
<evidence type="ECO:0000259" key="11">
    <source>
        <dbReference type="Pfam" id="PF07992"/>
    </source>
</evidence>